<dbReference type="InterPro" id="IPR036737">
    <property type="entry name" value="OmpA-like_sf"/>
</dbReference>
<keyword evidence="2 4" id="KW-0472">Membrane</keyword>
<evidence type="ECO:0000256" key="2">
    <source>
        <dbReference type="ARBA" id="ARBA00023136"/>
    </source>
</evidence>
<evidence type="ECO:0000256" key="3">
    <source>
        <dbReference type="ARBA" id="ARBA00023237"/>
    </source>
</evidence>
<dbReference type="AlphaFoldDB" id="A0A6I6GP52"/>
<dbReference type="InterPro" id="IPR006664">
    <property type="entry name" value="OMP_bac"/>
</dbReference>
<dbReference type="InterPro" id="IPR006665">
    <property type="entry name" value="OmpA-like"/>
</dbReference>
<evidence type="ECO:0000256" key="4">
    <source>
        <dbReference type="PROSITE-ProRule" id="PRU00473"/>
    </source>
</evidence>
<gene>
    <name evidence="7" type="ORF">GLV81_00980</name>
</gene>
<evidence type="ECO:0000313" key="8">
    <source>
        <dbReference type="Proteomes" id="UP000426027"/>
    </source>
</evidence>
<name>A0A6I6GP52_9BACT</name>
<dbReference type="GO" id="GO:0009279">
    <property type="term" value="C:cell outer membrane"/>
    <property type="evidence" value="ECO:0007669"/>
    <property type="project" value="UniProtKB-SubCell"/>
</dbReference>
<dbReference type="PRINTS" id="PR01021">
    <property type="entry name" value="OMPADOMAIN"/>
</dbReference>
<dbReference type="Proteomes" id="UP000426027">
    <property type="component" value="Chromosome"/>
</dbReference>
<evidence type="ECO:0000256" key="1">
    <source>
        <dbReference type="ARBA" id="ARBA00004442"/>
    </source>
</evidence>
<evidence type="ECO:0000259" key="6">
    <source>
        <dbReference type="PROSITE" id="PS51123"/>
    </source>
</evidence>
<dbReference type="SUPFAM" id="SSF103088">
    <property type="entry name" value="OmpA-like"/>
    <property type="match status" value="1"/>
</dbReference>
<dbReference type="InterPro" id="IPR050330">
    <property type="entry name" value="Bact_OuterMem_StrucFunc"/>
</dbReference>
<protein>
    <submittedName>
        <fullName evidence="7">OmpA family protein</fullName>
    </submittedName>
</protein>
<dbReference type="KEGG" id="fls:GLV81_00980"/>
<keyword evidence="3" id="KW-0998">Cell outer membrane</keyword>
<dbReference type="Gene3D" id="2.60.120.560">
    <property type="entry name" value="Exo-inulinase, domain 1"/>
    <property type="match status" value="1"/>
</dbReference>
<dbReference type="Pfam" id="PF00691">
    <property type="entry name" value="OmpA"/>
    <property type="match status" value="1"/>
</dbReference>
<feature type="region of interest" description="Disordered" evidence="5">
    <location>
        <begin position="352"/>
        <end position="376"/>
    </location>
</feature>
<dbReference type="EMBL" id="CP046566">
    <property type="protein sequence ID" value="QGW26859.1"/>
    <property type="molecule type" value="Genomic_DNA"/>
</dbReference>
<reference evidence="7 8" key="1">
    <citation type="submission" date="2019-11" db="EMBL/GenBank/DDBJ databases">
        <authorList>
            <person name="Im W.T."/>
        </authorList>
    </citation>
    <scope>NUCLEOTIDE SEQUENCE [LARGE SCALE GENOMIC DNA]</scope>
    <source>
        <strain evidence="7 8">SB-02</strain>
    </source>
</reference>
<dbReference type="PANTHER" id="PTHR30329:SF21">
    <property type="entry name" value="LIPOPROTEIN YIAD-RELATED"/>
    <property type="match status" value="1"/>
</dbReference>
<dbReference type="Gene3D" id="3.30.1330.60">
    <property type="entry name" value="OmpA-like domain"/>
    <property type="match status" value="1"/>
</dbReference>
<accession>A0A6I6GP52</accession>
<comment type="subcellular location">
    <subcellularLocation>
        <location evidence="1">Cell outer membrane</location>
    </subcellularLocation>
</comment>
<sequence length="383" mass="42572">MKKVDKAIDDVLDGKLFKKKNKTADSAKTKPTTPNGNEEKAEPAAQEKQPLKAYSKFDFVPGEKVLYYDDFERVAVGDFPAEYNTDASGEVMTVDGKNGKWLGLSKNGSFIPEKITSLPDNFTLEMNVGIIEDPSNNMSGFGLHFNTDKTQLFDYHFARGSFVTLHPSGGTAAFSVYQAATDNSLSNEFKMPQWNITTDQSFARLSIWRQGSRLRVYVNENKLMDIPRFFNLQQPYHLAFFRDFFGDCNLLLTDIRLAAGAPDNRSKLITEGRFSTTGILFDFQQSSIRPESYQVVKNIAATLAENPTVRVKIMGHTSNDGDANANLLLSKQRAAAVKNTLVKDFGIDANRLETDGKGGSEPADKGSTPEAKANNRRVEFIKL</sequence>
<dbReference type="PANTHER" id="PTHR30329">
    <property type="entry name" value="STATOR ELEMENT OF FLAGELLAR MOTOR COMPLEX"/>
    <property type="match status" value="1"/>
</dbReference>
<feature type="region of interest" description="Disordered" evidence="5">
    <location>
        <begin position="22"/>
        <end position="47"/>
    </location>
</feature>
<dbReference type="RefSeq" id="WP_157476026.1">
    <property type="nucleotide sequence ID" value="NZ_CP046566.1"/>
</dbReference>
<organism evidence="7 8">
    <name type="scientific">Phnomibacter ginsenosidimutans</name>
    <dbReference type="NCBI Taxonomy" id="2676868"/>
    <lineage>
        <taxon>Bacteria</taxon>
        <taxon>Pseudomonadati</taxon>
        <taxon>Bacteroidota</taxon>
        <taxon>Chitinophagia</taxon>
        <taxon>Chitinophagales</taxon>
        <taxon>Chitinophagaceae</taxon>
        <taxon>Phnomibacter</taxon>
    </lineage>
</organism>
<dbReference type="PROSITE" id="PS51123">
    <property type="entry name" value="OMPA_2"/>
    <property type="match status" value="1"/>
</dbReference>
<evidence type="ECO:0000313" key="7">
    <source>
        <dbReference type="EMBL" id="QGW26859.1"/>
    </source>
</evidence>
<keyword evidence="8" id="KW-1185">Reference proteome</keyword>
<proteinExistence type="predicted"/>
<dbReference type="CDD" id="cd07185">
    <property type="entry name" value="OmpA_C-like"/>
    <property type="match status" value="1"/>
</dbReference>
<feature type="domain" description="OmpA-like" evidence="6">
    <location>
        <begin position="268"/>
        <end position="383"/>
    </location>
</feature>
<evidence type="ECO:0000256" key="5">
    <source>
        <dbReference type="SAM" id="MobiDB-lite"/>
    </source>
</evidence>
<feature type="compositionally biased region" description="Basic and acidic residues" evidence="5">
    <location>
        <begin position="352"/>
        <end position="364"/>
    </location>
</feature>